<evidence type="ECO:0000313" key="3">
    <source>
        <dbReference type="Proteomes" id="UP001311915"/>
    </source>
</evidence>
<dbReference type="AlphaFoldDB" id="A0AAV9LN04"/>
<proteinExistence type="predicted"/>
<name>A0AAV9LN04_9SOLN</name>
<dbReference type="Proteomes" id="UP001311915">
    <property type="component" value="Unassembled WGS sequence"/>
</dbReference>
<evidence type="ECO:0000256" key="1">
    <source>
        <dbReference type="SAM" id="MobiDB-lite"/>
    </source>
</evidence>
<evidence type="ECO:0000313" key="2">
    <source>
        <dbReference type="EMBL" id="KAK4727106.1"/>
    </source>
</evidence>
<dbReference type="EMBL" id="JAWPEI010000005">
    <property type="protein sequence ID" value="KAK4727106.1"/>
    <property type="molecule type" value="Genomic_DNA"/>
</dbReference>
<evidence type="ECO:0008006" key="4">
    <source>
        <dbReference type="Google" id="ProtNLM"/>
    </source>
</evidence>
<reference evidence="2 3" key="1">
    <citation type="submission" date="2023-10" db="EMBL/GenBank/DDBJ databases">
        <title>Genome-Wide Identification Analysis in wild type Solanum Pinnatisectum Reveals Some Genes Defensing Phytophthora Infestans.</title>
        <authorList>
            <person name="Sun C."/>
        </authorList>
    </citation>
    <scope>NUCLEOTIDE SEQUENCE [LARGE SCALE GENOMIC DNA]</scope>
    <source>
        <strain evidence="2">LQN</strain>
        <tissue evidence="2">Leaf</tissue>
    </source>
</reference>
<feature type="compositionally biased region" description="Low complexity" evidence="1">
    <location>
        <begin position="62"/>
        <end position="75"/>
    </location>
</feature>
<feature type="region of interest" description="Disordered" evidence="1">
    <location>
        <begin position="62"/>
        <end position="81"/>
    </location>
</feature>
<accession>A0AAV9LN04</accession>
<protein>
    <recommendedName>
        <fullName evidence="4">Polyprotein protein</fullName>
    </recommendedName>
</protein>
<sequence length="232" mass="25231">MDMEVTPTSSIDIRRIEAEYLKDEAEKRRATSVDTSPIIDIDIDTFPAEIVLLTPATGPFGTSSFAPSETPSSSTAPPPPRFATVTTTSRPLLTQVMLLRMGHLAHSADVRASWLEAAIPGMIERALITTLAPLKDCIYALTMRIELCKRGQRATHEVTTLKAAIAELRKDVHQLKSTNISLIFGTMEIPDDMSTYIPAHSDVPPATTGDEVGFDDAATDSEVETHKKQLGV</sequence>
<keyword evidence="3" id="KW-1185">Reference proteome</keyword>
<comment type="caution">
    <text evidence="2">The sequence shown here is derived from an EMBL/GenBank/DDBJ whole genome shotgun (WGS) entry which is preliminary data.</text>
</comment>
<gene>
    <name evidence="2" type="ORF">R3W88_032023</name>
</gene>
<organism evidence="2 3">
    <name type="scientific">Solanum pinnatisectum</name>
    <name type="common">tansyleaf nightshade</name>
    <dbReference type="NCBI Taxonomy" id="50273"/>
    <lineage>
        <taxon>Eukaryota</taxon>
        <taxon>Viridiplantae</taxon>
        <taxon>Streptophyta</taxon>
        <taxon>Embryophyta</taxon>
        <taxon>Tracheophyta</taxon>
        <taxon>Spermatophyta</taxon>
        <taxon>Magnoliopsida</taxon>
        <taxon>eudicotyledons</taxon>
        <taxon>Gunneridae</taxon>
        <taxon>Pentapetalae</taxon>
        <taxon>asterids</taxon>
        <taxon>lamiids</taxon>
        <taxon>Solanales</taxon>
        <taxon>Solanaceae</taxon>
        <taxon>Solanoideae</taxon>
        <taxon>Solaneae</taxon>
        <taxon>Solanum</taxon>
    </lineage>
</organism>